<protein>
    <recommendedName>
        <fullName evidence="11">Lipopolysaccharide heptosyltransferase 1</fullName>
        <ecNumber evidence="10">2.4.99.23</ecNumber>
    </recommendedName>
    <alternativeName>
        <fullName evidence="12">ADP-heptose:lipopolysaccharide heptosyltransferase I</fullName>
    </alternativeName>
</protein>
<proteinExistence type="inferred from homology"/>
<evidence type="ECO:0000256" key="9">
    <source>
        <dbReference type="ARBA" id="ARBA00043995"/>
    </source>
</evidence>
<evidence type="ECO:0000256" key="11">
    <source>
        <dbReference type="ARBA" id="ARBA00044190"/>
    </source>
</evidence>
<accession>A0A6S6TUC9</accession>
<comment type="subcellular location">
    <subcellularLocation>
        <location evidence="1">Cell inner membrane</location>
        <topology evidence="1">Peripheral membrane protein</topology>
        <orientation evidence="1">Cytoplasmic side</orientation>
    </subcellularLocation>
</comment>
<dbReference type="GO" id="GO:0008713">
    <property type="term" value="F:ADP-heptose-lipopolysaccharide heptosyltransferase activity"/>
    <property type="evidence" value="ECO:0007669"/>
    <property type="project" value="TreeGrafter"/>
</dbReference>
<evidence type="ECO:0000256" key="13">
    <source>
        <dbReference type="ARBA" id="ARBA00049201"/>
    </source>
</evidence>
<dbReference type="PANTHER" id="PTHR30160:SF19">
    <property type="entry name" value="LIPOPOLYSACCHARIDE HEPTOSYLTRANSFERASE 1"/>
    <property type="match status" value="1"/>
</dbReference>
<gene>
    <name evidence="14" type="ORF">HELGO_WM8548</name>
</gene>
<comment type="catalytic activity">
    <reaction evidence="13">
        <text>an alpha-Kdo-(2-&gt;4)-alpha-Kdo-(2-&gt;6)-lipid A + ADP-L-glycero-beta-D-manno-heptose = an L-alpha-D-Hep-(1-&gt;5)-[alpha-Kdo-(2-&gt;4)]-alpha-Kdo-(2-&gt;6)-lipid A + ADP + H(+)</text>
        <dbReference type="Rhea" id="RHEA:74067"/>
        <dbReference type="ChEBI" id="CHEBI:15378"/>
        <dbReference type="ChEBI" id="CHEBI:61506"/>
        <dbReference type="ChEBI" id="CHEBI:176431"/>
        <dbReference type="ChEBI" id="CHEBI:193068"/>
        <dbReference type="ChEBI" id="CHEBI:456216"/>
        <dbReference type="EC" id="2.4.99.23"/>
    </reaction>
</comment>
<evidence type="ECO:0000256" key="1">
    <source>
        <dbReference type="ARBA" id="ARBA00004515"/>
    </source>
</evidence>
<comment type="pathway">
    <text evidence="2">Bacterial outer membrane biogenesis; LPS core biosynthesis.</text>
</comment>
<evidence type="ECO:0000313" key="14">
    <source>
        <dbReference type="EMBL" id="CAA6818726.1"/>
    </source>
</evidence>
<dbReference type="AlphaFoldDB" id="A0A6S6TUC9"/>
<evidence type="ECO:0000256" key="3">
    <source>
        <dbReference type="ARBA" id="ARBA00022475"/>
    </source>
</evidence>
<dbReference type="InterPro" id="IPR002201">
    <property type="entry name" value="Glyco_trans_9"/>
</dbReference>
<evidence type="ECO:0000256" key="4">
    <source>
        <dbReference type="ARBA" id="ARBA00022519"/>
    </source>
</evidence>
<organism evidence="14">
    <name type="scientific">uncultured Sulfurovum sp</name>
    <dbReference type="NCBI Taxonomy" id="269237"/>
    <lineage>
        <taxon>Bacteria</taxon>
        <taxon>Pseudomonadati</taxon>
        <taxon>Campylobacterota</taxon>
        <taxon>Epsilonproteobacteria</taxon>
        <taxon>Campylobacterales</taxon>
        <taxon>Sulfurovaceae</taxon>
        <taxon>Sulfurovum</taxon>
        <taxon>environmental samples</taxon>
    </lineage>
</organism>
<evidence type="ECO:0000256" key="7">
    <source>
        <dbReference type="ARBA" id="ARBA00022985"/>
    </source>
</evidence>
<evidence type="ECO:0000256" key="5">
    <source>
        <dbReference type="ARBA" id="ARBA00022676"/>
    </source>
</evidence>
<dbReference type="InterPro" id="IPR051199">
    <property type="entry name" value="LPS_LOS_Heptosyltrfase"/>
</dbReference>
<evidence type="ECO:0000256" key="6">
    <source>
        <dbReference type="ARBA" id="ARBA00022679"/>
    </source>
</evidence>
<keyword evidence="7" id="KW-0448">Lipopolysaccharide biosynthesis</keyword>
<dbReference type="NCBIfam" id="TIGR02193">
    <property type="entry name" value="heptsyl_trn_I"/>
    <property type="match status" value="1"/>
</dbReference>
<keyword evidence="8" id="KW-0472">Membrane</keyword>
<evidence type="ECO:0000256" key="10">
    <source>
        <dbReference type="ARBA" id="ARBA00044041"/>
    </source>
</evidence>
<evidence type="ECO:0000256" key="12">
    <source>
        <dbReference type="ARBA" id="ARBA00044330"/>
    </source>
</evidence>
<sequence length="332" mass="37372">MKIAIVKLSAMGDIIHAMIAVQFIKQAKPEIQIDWIVEQGFAQVLAHNPHIDNILALNLKAIKKNKMALFTEVKKINTYAKNNYDLVIDAQGLLKSAITSKLLGKKVIGFSKASIREGVSSYFYDEKIAIAYEKNAIERNIKVLCEPLAISVSKEQILNKEAFLYFKTSQNLLMEIDTIKNYLLLVVGASVKNKIYPKEKFLKVVQNINEKVFVIWANDYEKEVAEYLARKANNVIACPKLNLDELKHVIAKSKLVIGGDTGPTHMAWALNVPSITLFGNTPEYRNTYITPINQVLKSKTKVNPLKLDKNDFSIQEIDPNSIIELAKELLNA</sequence>
<dbReference type="EMBL" id="CACVAX010000052">
    <property type="protein sequence ID" value="CAA6818726.1"/>
    <property type="molecule type" value="Genomic_DNA"/>
</dbReference>
<dbReference type="GO" id="GO:0005886">
    <property type="term" value="C:plasma membrane"/>
    <property type="evidence" value="ECO:0007669"/>
    <property type="project" value="UniProtKB-SubCell"/>
</dbReference>
<dbReference type="EC" id="2.4.99.23" evidence="10"/>
<evidence type="ECO:0000256" key="2">
    <source>
        <dbReference type="ARBA" id="ARBA00004713"/>
    </source>
</evidence>
<dbReference type="PANTHER" id="PTHR30160">
    <property type="entry name" value="TETRAACYLDISACCHARIDE 4'-KINASE-RELATED"/>
    <property type="match status" value="1"/>
</dbReference>
<dbReference type="GO" id="GO:0005829">
    <property type="term" value="C:cytosol"/>
    <property type="evidence" value="ECO:0007669"/>
    <property type="project" value="TreeGrafter"/>
</dbReference>
<comment type="similarity">
    <text evidence="9">Belongs to the glycosyltransferase 9 family.</text>
</comment>
<dbReference type="SUPFAM" id="SSF53756">
    <property type="entry name" value="UDP-Glycosyltransferase/glycogen phosphorylase"/>
    <property type="match status" value="1"/>
</dbReference>
<keyword evidence="4" id="KW-0997">Cell inner membrane</keyword>
<dbReference type="InterPro" id="IPR011908">
    <property type="entry name" value="LipoPS_heptosylTferase-I"/>
</dbReference>
<dbReference type="CDD" id="cd03789">
    <property type="entry name" value="GT9_LPS_heptosyltransferase"/>
    <property type="match status" value="1"/>
</dbReference>
<evidence type="ECO:0000256" key="8">
    <source>
        <dbReference type="ARBA" id="ARBA00023136"/>
    </source>
</evidence>
<keyword evidence="6 14" id="KW-0808">Transferase</keyword>
<keyword evidence="3" id="KW-1003">Cell membrane</keyword>
<dbReference type="GO" id="GO:0009244">
    <property type="term" value="P:lipopolysaccharide core region biosynthetic process"/>
    <property type="evidence" value="ECO:0007669"/>
    <property type="project" value="InterPro"/>
</dbReference>
<dbReference type="Gene3D" id="3.40.50.2000">
    <property type="entry name" value="Glycogen Phosphorylase B"/>
    <property type="match status" value="2"/>
</dbReference>
<dbReference type="Pfam" id="PF01075">
    <property type="entry name" value="Glyco_transf_9"/>
    <property type="match status" value="1"/>
</dbReference>
<name>A0A6S6TUC9_9BACT</name>
<reference evidence="14" key="1">
    <citation type="submission" date="2020-01" db="EMBL/GenBank/DDBJ databases">
        <authorList>
            <person name="Meier V. D."/>
            <person name="Meier V D."/>
        </authorList>
    </citation>
    <scope>NUCLEOTIDE SEQUENCE</scope>
    <source>
        <strain evidence="14">HLG_WM_MAG_04</strain>
    </source>
</reference>
<keyword evidence="5 14" id="KW-0328">Glycosyltransferase</keyword>